<keyword evidence="3" id="KW-1185">Reference proteome</keyword>
<comment type="caution">
    <text evidence="2">The sequence shown here is derived from an EMBL/GenBank/DDBJ whole genome shotgun (WGS) entry which is preliminary data.</text>
</comment>
<feature type="region of interest" description="Disordered" evidence="1">
    <location>
        <begin position="382"/>
        <end position="457"/>
    </location>
</feature>
<protein>
    <submittedName>
        <fullName evidence="2">Uncharacterized protein</fullName>
    </submittedName>
</protein>
<feature type="compositionally biased region" description="Basic and acidic residues" evidence="1">
    <location>
        <begin position="328"/>
        <end position="342"/>
    </location>
</feature>
<accession>A0A139II42</accession>
<feature type="region of interest" description="Disordered" evidence="1">
    <location>
        <begin position="1"/>
        <end position="22"/>
    </location>
</feature>
<evidence type="ECO:0000313" key="3">
    <source>
        <dbReference type="Proteomes" id="UP000073492"/>
    </source>
</evidence>
<proteinExistence type="predicted"/>
<evidence type="ECO:0000256" key="1">
    <source>
        <dbReference type="SAM" id="MobiDB-lite"/>
    </source>
</evidence>
<sequence>MLLGKRRAESPGSTRSRKKRLSLTSLAAKASTGSLRYEPDGSFLNIFMPGGRLKRNSTMSLRTPSRPLLRPTPLQPGLHLSHRPLQTHPDYDVASIKEMIVFPTSLAMIKPSWIFRFTINCTPQLGPPLPDHIEHQLYQRYVSSRLYPRPERLPYIHIGSTALGFRLNFYLILPYASTASGPSGTGNMCYSDLQRVYDGAIRPALKSAYPRRQPWPCWVDAKNESHLKPLKSRRKSARSDVQEERLHCEGLAAFWNAIEECSDNIDVAPLLRGKQLIAYGDVAVHDWQTDWRPTWAQFTQLWNDGVDSDFVGPDPKFTLEMSLSFEDRTTPTKEYRDRRSLDIDAADFPSPPSQRDGASTAQSMIQFIDSFELCSARRTTPLRHVASMPPTRCTTPSSSNPSFSPPSAAPPSCPLPPIPPNVVVKKRSSRRMSSRHSIKIVDPPVEMGDLSEVAELE</sequence>
<feature type="compositionally biased region" description="Pro residues" evidence="1">
    <location>
        <begin position="403"/>
        <end position="420"/>
    </location>
</feature>
<evidence type="ECO:0000313" key="2">
    <source>
        <dbReference type="EMBL" id="KXT14226.1"/>
    </source>
</evidence>
<dbReference type="EMBL" id="LFZO01000090">
    <property type="protein sequence ID" value="KXT14226.1"/>
    <property type="molecule type" value="Genomic_DNA"/>
</dbReference>
<organism evidence="2 3">
    <name type="scientific">Pseudocercospora musae</name>
    <dbReference type="NCBI Taxonomy" id="113226"/>
    <lineage>
        <taxon>Eukaryota</taxon>
        <taxon>Fungi</taxon>
        <taxon>Dikarya</taxon>
        <taxon>Ascomycota</taxon>
        <taxon>Pezizomycotina</taxon>
        <taxon>Dothideomycetes</taxon>
        <taxon>Dothideomycetidae</taxon>
        <taxon>Mycosphaerellales</taxon>
        <taxon>Mycosphaerellaceae</taxon>
        <taxon>Pseudocercospora</taxon>
    </lineage>
</organism>
<dbReference type="Proteomes" id="UP000073492">
    <property type="component" value="Unassembled WGS sequence"/>
</dbReference>
<feature type="compositionally biased region" description="Basic residues" evidence="1">
    <location>
        <begin position="424"/>
        <end position="438"/>
    </location>
</feature>
<name>A0A139II42_9PEZI</name>
<feature type="region of interest" description="Disordered" evidence="1">
    <location>
        <begin position="328"/>
        <end position="360"/>
    </location>
</feature>
<reference evidence="2 3" key="1">
    <citation type="submission" date="2015-07" db="EMBL/GenBank/DDBJ databases">
        <title>Comparative genomics of the Sigatoka disease complex on banana suggests a link between parallel evolutionary changes in Pseudocercospora fijiensis and Pseudocercospora eumusae and increased virulence on the banana host.</title>
        <authorList>
            <person name="Chang T.-C."/>
            <person name="Salvucci A."/>
            <person name="Crous P.W."/>
            <person name="Stergiopoulos I."/>
        </authorList>
    </citation>
    <scope>NUCLEOTIDE SEQUENCE [LARGE SCALE GENOMIC DNA]</scope>
    <source>
        <strain evidence="2 3">CBS 116634</strain>
    </source>
</reference>
<dbReference type="AlphaFoldDB" id="A0A139II42"/>
<gene>
    <name evidence="2" type="ORF">AC579_7549</name>
</gene>
<dbReference type="OrthoDB" id="3633490at2759"/>